<dbReference type="EMBL" id="HBUF01339891">
    <property type="protein sequence ID" value="CAG6701432.1"/>
    <property type="molecule type" value="Transcribed_RNA"/>
</dbReference>
<dbReference type="AlphaFoldDB" id="A0A8D8UB90"/>
<protein>
    <submittedName>
        <fullName evidence="1">Uncharacterized protein</fullName>
    </submittedName>
</protein>
<evidence type="ECO:0000313" key="1">
    <source>
        <dbReference type="EMBL" id="CAG6701430.1"/>
    </source>
</evidence>
<proteinExistence type="predicted"/>
<dbReference type="EMBL" id="HBUF01339889">
    <property type="protein sequence ID" value="CAG6701428.1"/>
    <property type="molecule type" value="Transcribed_RNA"/>
</dbReference>
<reference evidence="1" key="1">
    <citation type="submission" date="2021-05" db="EMBL/GenBank/DDBJ databases">
        <authorList>
            <person name="Alioto T."/>
            <person name="Alioto T."/>
            <person name="Gomez Garrido J."/>
        </authorList>
    </citation>
    <scope>NUCLEOTIDE SEQUENCE</scope>
</reference>
<sequence>MMGSASEGTSRYLPDDLVTMRKMATKTPTKRLHTIINMVAFLNPVNSYRTPATLGPTKAPNAKVDVQRPEMRPYVSRLLGNPYWIVVLKASVKEATSWAAIPRPWITRPTIVNQRTVSLGTKGAGPIKLNPTARRTQPITVTTLGCR</sequence>
<name>A0A8D8UB90_9HEMI</name>
<organism evidence="1">
    <name type="scientific">Cacopsylla melanoneura</name>
    <dbReference type="NCBI Taxonomy" id="428564"/>
    <lineage>
        <taxon>Eukaryota</taxon>
        <taxon>Metazoa</taxon>
        <taxon>Ecdysozoa</taxon>
        <taxon>Arthropoda</taxon>
        <taxon>Hexapoda</taxon>
        <taxon>Insecta</taxon>
        <taxon>Pterygota</taxon>
        <taxon>Neoptera</taxon>
        <taxon>Paraneoptera</taxon>
        <taxon>Hemiptera</taxon>
        <taxon>Sternorrhyncha</taxon>
        <taxon>Psylloidea</taxon>
        <taxon>Psyllidae</taxon>
        <taxon>Psyllinae</taxon>
        <taxon>Cacopsylla</taxon>
    </lineage>
</organism>
<accession>A0A8D8UB90</accession>
<dbReference type="EMBL" id="HBUF01339890">
    <property type="protein sequence ID" value="CAG6701430.1"/>
    <property type="molecule type" value="Transcribed_RNA"/>
</dbReference>